<proteinExistence type="predicted"/>
<organism evidence="2 3">
    <name type="scientific">Secundilactobacillus folii</name>
    <dbReference type="NCBI Taxonomy" id="2678357"/>
    <lineage>
        <taxon>Bacteria</taxon>
        <taxon>Bacillati</taxon>
        <taxon>Bacillota</taxon>
        <taxon>Bacilli</taxon>
        <taxon>Lactobacillales</taxon>
        <taxon>Lactobacillaceae</taxon>
        <taxon>Secundilactobacillus</taxon>
    </lineage>
</organism>
<evidence type="ECO:0000313" key="3">
    <source>
        <dbReference type="Proteomes" id="UP000466388"/>
    </source>
</evidence>
<keyword evidence="1" id="KW-0472">Membrane</keyword>
<dbReference type="RefSeq" id="WP_155431582.1">
    <property type="nucleotide sequence ID" value="NZ_WNJO01000006.1"/>
</dbReference>
<feature type="transmembrane region" description="Helical" evidence="1">
    <location>
        <begin position="223"/>
        <end position="245"/>
    </location>
</feature>
<feature type="transmembrane region" description="Helical" evidence="1">
    <location>
        <begin position="92"/>
        <end position="121"/>
    </location>
</feature>
<dbReference type="AlphaFoldDB" id="A0A7X2XVB7"/>
<sequence length="254" mass="28321">MTNMTRLIPTFLKERFKAVNRLIMLMLTAIVATAVVQLFTNGVSNWETSLTGDVSFWSGIAFFVIFIRLASFNEHIYVNDAFRLIPISDTKLYLSSYSASALAFLYYGVISAVLHGLVAFVTKGQLQVNFHIESSFFWSSAPVAVPMIIVFFFLGLLLVWMTISLIHLIMVSIAAFLPVGRQRLIRGVLYVVVSVVIIRVVMGLFQLYSQFVMTSGLQLNGTSVLLAFLSVIIVLILESAANVLLMKRFVETAL</sequence>
<accession>A0A7X2XVB7</accession>
<evidence type="ECO:0000313" key="2">
    <source>
        <dbReference type="EMBL" id="MTV82309.1"/>
    </source>
</evidence>
<gene>
    <name evidence="2" type="ORF">GM612_06540</name>
</gene>
<comment type="caution">
    <text evidence="2">The sequence shown here is derived from an EMBL/GenBank/DDBJ whole genome shotgun (WGS) entry which is preliminary data.</text>
</comment>
<keyword evidence="3" id="KW-1185">Reference proteome</keyword>
<feature type="transmembrane region" description="Helical" evidence="1">
    <location>
        <begin position="143"/>
        <end position="176"/>
    </location>
</feature>
<feature type="transmembrane region" description="Helical" evidence="1">
    <location>
        <begin position="188"/>
        <end position="211"/>
    </location>
</feature>
<keyword evidence="1" id="KW-0812">Transmembrane</keyword>
<dbReference type="Proteomes" id="UP000466388">
    <property type="component" value="Unassembled WGS sequence"/>
</dbReference>
<feature type="transmembrane region" description="Helical" evidence="1">
    <location>
        <begin position="54"/>
        <end position="71"/>
    </location>
</feature>
<keyword evidence="1" id="KW-1133">Transmembrane helix</keyword>
<evidence type="ECO:0000256" key="1">
    <source>
        <dbReference type="SAM" id="Phobius"/>
    </source>
</evidence>
<name>A0A7X2XVB7_9LACO</name>
<protein>
    <submittedName>
        <fullName evidence="2">Uncharacterized protein</fullName>
    </submittedName>
</protein>
<reference evidence="2 3" key="1">
    <citation type="submission" date="2019-11" db="EMBL/GenBank/DDBJ databases">
        <title>Lactobacillus sp. nov. CRM56-3, isolated from fermented tea leaves.</title>
        <authorList>
            <person name="Phuengjayaem S."/>
            <person name="Tanasupawat S."/>
        </authorList>
    </citation>
    <scope>NUCLEOTIDE SEQUENCE [LARGE SCALE GENOMIC DNA]</scope>
    <source>
        <strain evidence="2 3">CRM56-3</strain>
    </source>
</reference>
<dbReference type="EMBL" id="WNJO01000006">
    <property type="protein sequence ID" value="MTV82309.1"/>
    <property type="molecule type" value="Genomic_DNA"/>
</dbReference>
<feature type="transmembrane region" description="Helical" evidence="1">
    <location>
        <begin position="21"/>
        <end position="39"/>
    </location>
</feature>